<keyword evidence="6" id="KW-1185">Reference proteome</keyword>
<dbReference type="Gene3D" id="3.30.300.30">
    <property type="match status" value="1"/>
</dbReference>
<dbReference type="GO" id="GO:0016405">
    <property type="term" value="F:CoA-ligase activity"/>
    <property type="evidence" value="ECO:0007669"/>
    <property type="project" value="TreeGrafter"/>
</dbReference>
<dbReference type="InterPro" id="IPR000873">
    <property type="entry name" value="AMP-dep_synth/lig_dom"/>
</dbReference>
<dbReference type="SUPFAM" id="SSF56801">
    <property type="entry name" value="Acetyl-CoA synthetase-like"/>
    <property type="match status" value="2"/>
</dbReference>
<dbReference type="PANTHER" id="PTHR24096">
    <property type="entry name" value="LONG-CHAIN-FATTY-ACID--COA LIGASE"/>
    <property type="match status" value="1"/>
</dbReference>
<dbReference type="Proteomes" id="UP000707451">
    <property type="component" value="Unassembled WGS sequence"/>
</dbReference>
<dbReference type="Pfam" id="PF00501">
    <property type="entry name" value="AMP-binding"/>
    <property type="match status" value="1"/>
</dbReference>
<sequence length="586" mass="64563">MTIYRSHLPDQPVPYMNAYSFAISNPNNTPDEYPILIDGITKQTLTFGQWRHDIRRWATALQHSLGFKRGDVLALFSFNQVDYSVTMFGPLVFAGITTTVNSAYNADELAYQLQDSGATAMVTHPELLVTARAGAKKVGLPEERIFLYGDQIVDGFRPYTSLLPPVETPESQLVKPVVLDAKECKETTALICYSSGTTGRSKGVELSHLNFAVNAAQVVACDGELKAHDNVALSVLPMYHMYSIQLHLMCGAHSGLQNIVMQKFNPEDFLKIIQDYKSKIPRTIDECSNTKGNKARALQATNTPRIILNKTTKQIVKTLNLVPPQVLMLVKSPLVAKYDLSHVRQITVGAAPCSRELIEALLEKYPAIAFRQAYGMSEASPGTHVGLYNDMVHGSAGKMLPNQEVRLVDSETGKDAAPGERGEIWIRGLNVMKGYRNNEKATKETIDSEGWLHTGDVAVVDTRGNFFVVDRLKELIKYKGFQVAPAELEAILLTHPQILDAAVIGVENKEQATEVPLAFVVKNQSSPEGKALTEEQVVEYVASKVAAHKKLRGGVRFIDLVPKSAAGKILRKDLRVLLEGPPKSKL</sequence>
<dbReference type="CDD" id="cd05911">
    <property type="entry name" value="Firefly_Luc_like"/>
    <property type="match status" value="1"/>
</dbReference>
<feature type="domain" description="AMP-binding enzyme C-terminal" evidence="4">
    <location>
        <begin position="487"/>
        <end position="568"/>
    </location>
</feature>
<name>A0A9P7Y3S8_9FUNG</name>
<evidence type="ECO:0000313" key="5">
    <source>
        <dbReference type="EMBL" id="KAG9072440.1"/>
    </source>
</evidence>
<dbReference type="Gene3D" id="3.40.50.12780">
    <property type="entry name" value="N-terminal domain of ligase-like"/>
    <property type="match status" value="2"/>
</dbReference>
<feature type="domain" description="AMP-dependent synthetase/ligase" evidence="3">
    <location>
        <begin position="27"/>
        <end position="435"/>
    </location>
</feature>
<dbReference type="OrthoDB" id="1898221at2759"/>
<dbReference type="InterPro" id="IPR020845">
    <property type="entry name" value="AMP-binding_CS"/>
</dbReference>
<evidence type="ECO:0000313" key="6">
    <source>
        <dbReference type="Proteomes" id="UP000707451"/>
    </source>
</evidence>
<dbReference type="EMBL" id="JAHRHY010000001">
    <property type="protein sequence ID" value="KAG9072440.1"/>
    <property type="molecule type" value="Genomic_DNA"/>
</dbReference>
<evidence type="ECO:0000259" key="3">
    <source>
        <dbReference type="Pfam" id="PF00501"/>
    </source>
</evidence>
<reference evidence="5" key="1">
    <citation type="submission" date="2021-06" db="EMBL/GenBank/DDBJ databases">
        <title>Genome Sequence of Mortierella hyaline Strain SCG-10, a Cold-Adapted, Nitrate-Reducing Fungus Isolated from Soil in Minnesota, USA.</title>
        <authorList>
            <person name="Aldossari N."/>
        </authorList>
    </citation>
    <scope>NUCLEOTIDE SEQUENCE</scope>
    <source>
        <strain evidence="5">SCG-10</strain>
    </source>
</reference>
<evidence type="ECO:0000256" key="2">
    <source>
        <dbReference type="ARBA" id="ARBA00022598"/>
    </source>
</evidence>
<dbReference type="InterPro" id="IPR042099">
    <property type="entry name" value="ANL_N_sf"/>
</dbReference>
<evidence type="ECO:0000256" key="1">
    <source>
        <dbReference type="ARBA" id="ARBA00006432"/>
    </source>
</evidence>
<evidence type="ECO:0008006" key="7">
    <source>
        <dbReference type="Google" id="ProtNLM"/>
    </source>
</evidence>
<proteinExistence type="inferred from homology"/>
<dbReference type="Pfam" id="PF13193">
    <property type="entry name" value="AMP-binding_C"/>
    <property type="match status" value="1"/>
</dbReference>
<keyword evidence="2" id="KW-0436">Ligase</keyword>
<comment type="caution">
    <text evidence="5">The sequence shown here is derived from an EMBL/GenBank/DDBJ whole genome shotgun (WGS) entry which is preliminary data.</text>
</comment>
<dbReference type="PANTHER" id="PTHR24096:SF149">
    <property type="entry name" value="AMP-BINDING DOMAIN-CONTAINING PROTEIN-RELATED"/>
    <property type="match status" value="1"/>
</dbReference>
<comment type="similarity">
    <text evidence="1">Belongs to the ATP-dependent AMP-binding enzyme family.</text>
</comment>
<protein>
    <recommendedName>
        <fullName evidence="7">Acetyl-CoA synthetase-like protein</fullName>
    </recommendedName>
</protein>
<dbReference type="AlphaFoldDB" id="A0A9P7Y3S8"/>
<dbReference type="InterPro" id="IPR045851">
    <property type="entry name" value="AMP-bd_C_sf"/>
</dbReference>
<organism evidence="5 6">
    <name type="scientific">Linnemannia hyalina</name>
    <dbReference type="NCBI Taxonomy" id="64524"/>
    <lineage>
        <taxon>Eukaryota</taxon>
        <taxon>Fungi</taxon>
        <taxon>Fungi incertae sedis</taxon>
        <taxon>Mucoromycota</taxon>
        <taxon>Mortierellomycotina</taxon>
        <taxon>Mortierellomycetes</taxon>
        <taxon>Mortierellales</taxon>
        <taxon>Mortierellaceae</taxon>
        <taxon>Linnemannia</taxon>
    </lineage>
</organism>
<dbReference type="InterPro" id="IPR025110">
    <property type="entry name" value="AMP-bd_C"/>
</dbReference>
<evidence type="ECO:0000259" key="4">
    <source>
        <dbReference type="Pfam" id="PF13193"/>
    </source>
</evidence>
<dbReference type="FunFam" id="3.30.300.30:FF:000007">
    <property type="entry name" value="4-coumarate--CoA ligase 2"/>
    <property type="match status" value="1"/>
</dbReference>
<dbReference type="PROSITE" id="PS00455">
    <property type="entry name" value="AMP_BINDING"/>
    <property type="match status" value="1"/>
</dbReference>
<accession>A0A9P7Y3S8</accession>
<gene>
    <name evidence="5" type="ORF">KI688_000211</name>
</gene>